<name>A0A0F9CM34_9ZZZZ</name>
<gene>
    <name evidence="1" type="ORF">LCGC14_2307510</name>
</gene>
<comment type="caution">
    <text evidence="1">The sequence shown here is derived from an EMBL/GenBank/DDBJ whole genome shotgun (WGS) entry which is preliminary data.</text>
</comment>
<sequence>MDPYNNGFYNSSNWGAANSSIIRMSMEYCVECDKMIDLDDDAEHECFEGDEDESK</sequence>
<dbReference type="EMBL" id="LAZR01032676">
    <property type="protein sequence ID" value="KKL50234.1"/>
    <property type="molecule type" value="Genomic_DNA"/>
</dbReference>
<organism evidence="1">
    <name type="scientific">marine sediment metagenome</name>
    <dbReference type="NCBI Taxonomy" id="412755"/>
    <lineage>
        <taxon>unclassified sequences</taxon>
        <taxon>metagenomes</taxon>
        <taxon>ecological metagenomes</taxon>
    </lineage>
</organism>
<reference evidence="1" key="1">
    <citation type="journal article" date="2015" name="Nature">
        <title>Complex archaea that bridge the gap between prokaryotes and eukaryotes.</title>
        <authorList>
            <person name="Spang A."/>
            <person name="Saw J.H."/>
            <person name="Jorgensen S.L."/>
            <person name="Zaremba-Niedzwiedzka K."/>
            <person name="Martijn J."/>
            <person name="Lind A.E."/>
            <person name="van Eijk R."/>
            <person name="Schleper C."/>
            <person name="Guy L."/>
            <person name="Ettema T.J."/>
        </authorList>
    </citation>
    <scope>NUCLEOTIDE SEQUENCE</scope>
</reference>
<evidence type="ECO:0000313" key="1">
    <source>
        <dbReference type="EMBL" id="KKL50234.1"/>
    </source>
</evidence>
<accession>A0A0F9CM34</accession>
<proteinExistence type="predicted"/>
<dbReference type="AlphaFoldDB" id="A0A0F9CM34"/>
<protein>
    <submittedName>
        <fullName evidence="1">Uncharacterized protein</fullName>
    </submittedName>
</protein>